<proteinExistence type="inferred from homology"/>
<reference evidence="6" key="1">
    <citation type="journal article" date="2019" name="Int. J. Syst. Evol. Microbiol.">
        <title>The Global Catalogue of Microorganisms (GCM) 10K type strain sequencing project: providing services to taxonomists for standard genome sequencing and annotation.</title>
        <authorList>
            <consortium name="The Broad Institute Genomics Platform"/>
            <consortium name="The Broad Institute Genome Sequencing Center for Infectious Disease"/>
            <person name="Wu L."/>
            <person name="Ma J."/>
        </authorList>
    </citation>
    <scope>NUCLEOTIDE SEQUENCE [LARGE SCALE GENOMIC DNA]</scope>
    <source>
        <strain evidence="6">CCUG 53270</strain>
    </source>
</reference>
<dbReference type="EMBL" id="JBHTLU010000053">
    <property type="protein sequence ID" value="MFD1224962.1"/>
    <property type="molecule type" value="Genomic_DNA"/>
</dbReference>
<dbReference type="InterPro" id="IPR029044">
    <property type="entry name" value="Nucleotide-diphossugar_trans"/>
</dbReference>
<evidence type="ECO:0000256" key="2">
    <source>
        <dbReference type="ARBA" id="ARBA00022676"/>
    </source>
</evidence>
<name>A0ABW3UWV9_9BACL</name>
<evidence type="ECO:0000313" key="6">
    <source>
        <dbReference type="Proteomes" id="UP001597180"/>
    </source>
</evidence>
<keyword evidence="3 5" id="KW-0808">Transferase</keyword>
<evidence type="ECO:0000256" key="3">
    <source>
        <dbReference type="ARBA" id="ARBA00022679"/>
    </source>
</evidence>
<comment type="similarity">
    <text evidence="1">Belongs to the glycosyltransferase 2 family.</text>
</comment>
<keyword evidence="6" id="KW-1185">Reference proteome</keyword>
<evidence type="ECO:0000256" key="1">
    <source>
        <dbReference type="ARBA" id="ARBA00006739"/>
    </source>
</evidence>
<feature type="domain" description="Glycosyltransferase 2-like" evidence="4">
    <location>
        <begin position="6"/>
        <end position="175"/>
    </location>
</feature>
<dbReference type="Pfam" id="PF00535">
    <property type="entry name" value="Glycos_transf_2"/>
    <property type="match status" value="1"/>
</dbReference>
<dbReference type="Gene3D" id="3.90.550.10">
    <property type="entry name" value="Spore Coat Polysaccharide Biosynthesis Protein SpsA, Chain A"/>
    <property type="match status" value="1"/>
</dbReference>
<accession>A0ABW3UWV9</accession>
<sequence length="352" mass="40285">MSPSVSIIVPIYNTEAYLPRCLDSLIGQTLSNVEILLLVDGNSSEESRNIAEEYGKKDSRMKILSTLAYGASAVRNVGLQYAQGEYIGFVDSDDYVKPEMFEELYSFALTHSLDIAVSGILRDNDNSEPIQTQMLYSEEITLASEMTRRNFMYKWVLSAQANPVWNKLYRRAFLQQYDLAFNERVRMGEDAVFNTSCFSLADSAGSISQAYYVYYNRPSSQMYTIQAMDTLRDFQLRWEVFQSCSGRIPNGDTLLAMASLRLIANAIYIYKIRNQPLEDACDFAELLISRLGLQPFLELALQPEVLPVFAKECHMNETALHNFRKFAESAYHGKEKLLEWQLYFKNVIEKKG</sequence>
<keyword evidence="2 5" id="KW-0328">Glycosyltransferase</keyword>
<dbReference type="CDD" id="cd00761">
    <property type="entry name" value="Glyco_tranf_GTA_type"/>
    <property type="match status" value="1"/>
</dbReference>
<dbReference type="EC" id="2.4.-.-" evidence="5"/>
<dbReference type="SUPFAM" id="SSF53448">
    <property type="entry name" value="Nucleotide-diphospho-sugar transferases"/>
    <property type="match status" value="1"/>
</dbReference>
<dbReference type="PANTHER" id="PTHR22916:SF51">
    <property type="entry name" value="GLYCOSYLTRANSFERASE EPSH-RELATED"/>
    <property type="match status" value="1"/>
</dbReference>
<dbReference type="RefSeq" id="WP_345592515.1">
    <property type="nucleotide sequence ID" value="NZ_BAABJG010000035.1"/>
</dbReference>
<organism evidence="5 6">
    <name type="scientific">Paenibacillus vulneris</name>
    <dbReference type="NCBI Taxonomy" id="1133364"/>
    <lineage>
        <taxon>Bacteria</taxon>
        <taxon>Bacillati</taxon>
        <taxon>Bacillota</taxon>
        <taxon>Bacilli</taxon>
        <taxon>Bacillales</taxon>
        <taxon>Paenibacillaceae</taxon>
        <taxon>Paenibacillus</taxon>
    </lineage>
</organism>
<dbReference type="InterPro" id="IPR001173">
    <property type="entry name" value="Glyco_trans_2-like"/>
</dbReference>
<evidence type="ECO:0000259" key="4">
    <source>
        <dbReference type="Pfam" id="PF00535"/>
    </source>
</evidence>
<evidence type="ECO:0000313" key="5">
    <source>
        <dbReference type="EMBL" id="MFD1224962.1"/>
    </source>
</evidence>
<gene>
    <name evidence="5" type="ORF">ACFQ4B_33120</name>
</gene>
<dbReference type="GO" id="GO:0016757">
    <property type="term" value="F:glycosyltransferase activity"/>
    <property type="evidence" value="ECO:0007669"/>
    <property type="project" value="UniProtKB-KW"/>
</dbReference>
<comment type="caution">
    <text evidence="5">The sequence shown here is derived from an EMBL/GenBank/DDBJ whole genome shotgun (WGS) entry which is preliminary data.</text>
</comment>
<dbReference type="Proteomes" id="UP001597180">
    <property type="component" value="Unassembled WGS sequence"/>
</dbReference>
<protein>
    <submittedName>
        <fullName evidence="5">Glycosyltransferase</fullName>
        <ecNumber evidence="5">2.4.-.-</ecNumber>
    </submittedName>
</protein>
<dbReference type="PANTHER" id="PTHR22916">
    <property type="entry name" value="GLYCOSYLTRANSFERASE"/>
    <property type="match status" value="1"/>
</dbReference>